<evidence type="ECO:0000256" key="7">
    <source>
        <dbReference type="ARBA" id="ARBA00022723"/>
    </source>
</evidence>
<dbReference type="InterPro" id="IPR008274">
    <property type="entry name" value="AldOxase/xan_DH_MoCoBD1"/>
</dbReference>
<evidence type="ECO:0000256" key="3">
    <source>
        <dbReference type="ARBA" id="ARBA00006849"/>
    </source>
</evidence>
<dbReference type="SMART" id="SM01092">
    <property type="entry name" value="CO_deh_flav_C"/>
    <property type="match status" value="1"/>
</dbReference>
<dbReference type="Pfam" id="PF01315">
    <property type="entry name" value="Ald_Xan_dh_C"/>
    <property type="match status" value="1"/>
</dbReference>
<dbReference type="InterPro" id="IPR037165">
    <property type="entry name" value="AldOxase/xan_DH_Mopterin-bd_sf"/>
</dbReference>
<dbReference type="PROSITE" id="PS51085">
    <property type="entry name" value="2FE2S_FER_2"/>
    <property type="match status" value="1"/>
</dbReference>
<gene>
    <name evidence="16" type="ORF">DY000_02036543</name>
</gene>
<evidence type="ECO:0000256" key="2">
    <source>
        <dbReference type="ARBA" id="ARBA00001974"/>
    </source>
</evidence>
<dbReference type="InterPro" id="IPR036318">
    <property type="entry name" value="FAD-bd_PCMH-like_sf"/>
</dbReference>
<keyword evidence="11" id="KW-0411">Iron-sulfur</keyword>
<dbReference type="InterPro" id="IPR016166">
    <property type="entry name" value="FAD-bd_PCMH"/>
</dbReference>
<evidence type="ECO:0000313" key="17">
    <source>
        <dbReference type="Proteomes" id="UP000266723"/>
    </source>
</evidence>
<keyword evidence="9" id="KW-0560">Oxidoreductase</keyword>
<dbReference type="InterPro" id="IPR036856">
    <property type="entry name" value="Ald_Oxase/Xan_DH_a/b_sf"/>
</dbReference>
<dbReference type="Pfam" id="PF00111">
    <property type="entry name" value="Fer2"/>
    <property type="match status" value="1"/>
</dbReference>
<dbReference type="SUPFAM" id="SSF55447">
    <property type="entry name" value="CO dehydrogenase flavoprotein C-terminal domain-like"/>
    <property type="match status" value="1"/>
</dbReference>
<dbReference type="Pfam" id="PF02738">
    <property type="entry name" value="MoCoBD_1"/>
    <property type="match status" value="1"/>
</dbReference>
<keyword evidence="5" id="KW-0285">Flavoprotein</keyword>
<dbReference type="Gene3D" id="3.30.465.10">
    <property type="match status" value="1"/>
</dbReference>
<evidence type="ECO:0000259" key="15">
    <source>
        <dbReference type="PROSITE" id="PS51387"/>
    </source>
</evidence>
<reference evidence="16 17" key="1">
    <citation type="journal article" date="2020" name="BMC Genomics">
        <title>Intraspecific diversification of the crop wild relative Brassica cretica Lam. using demographic model selection.</title>
        <authorList>
            <person name="Kioukis A."/>
            <person name="Michalopoulou V.A."/>
            <person name="Briers L."/>
            <person name="Pirintsos S."/>
            <person name="Studholme D.J."/>
            <person name="Pavlidis P."/>
            <person name="Sarris P.F."/>
        </authorList>
    </citation>
    <scope>NUCLEOTIDE SEQUENCE [LARGE SCALE GENOMIC DNA]</scope>
    <source>
        <strain evidence="17">cv. PFS-1207/04</strain>
    </source>
</reference>
<evidence type="ECO:0000256" key="9">
    <source>
        <dbReference type="ARBA" id="ARBA00023002"/>
    </source>
</evidence>
<organism evidence="16 17">
    <name type="scientific">Brassica cretica</name>
    <name type="common">Mustard</name>
    <dbReference type="NCBI Taxonomy" id="69181"/>
    <lineage>
        <taxon>Eukaryota</taxon>
        <taxon>Viridiplantae</taxon>
        <taxon>Streptophyta</taxon>
        <taxon>Embryophyta</taxon>
        <taxon>Tracheophyta</taxon>
        <taxon>Spermatophyta</taxon>
        <taxon>Magnoliopsida</taxon>
        <taxon>eudicotyledons</taxon>
        <taxon>Gunneridae</taxon>
        <taxon>Pentapetalae</taxon>
        <taxon>rosids</taxon>
        <taxon>malvids</taxon>
        <taxon>Brassicales</taxon>
        <taxon>Brassicaceae</taxon>
        <taxon>Brassiceae</taxon>
        <taxon>Brassica</taxon>
    </lineage>
</organism>
<dbReference type="PROSITE" id="PS51387">
    <property type="entry name" value="FAD_PCMH"/>
    <property type="match status" value="1"/>
</dbReference>
<dbReference type="InterPro" id="IPR036884">
    <property type="entry name" value="2Fe-2S-bd_dom_sf"/>
</dbReference>
<dbReference type="SUPFAM" id="SSF54665">
    <property type="entry name" value="CO dehydrogenase molybdoprotein N-domain-like"/>
    <property type="match status" value="1"/>
</dbReference>
<dbReference type="Gene3D" id="3.30.365.10">
    <property type="entry name" value="Aldehyde oxidase/xanthine dehydrogenase, molybdopterin binding domain"/>
    <property type="match status" value="5"/>
</dbReference>
<dbReference type="InterPro" id="IPR005107">
    <property type="entry name" value="CO_DH_flav_C"/>
</dbReference>
<keyword evidence="6" id="KW-0001">2Fe-2S</keyword>
<comment type="cofactor">
    <cofactor evidence="13">
        <name>[2Fe-2S] cluster</name>
        <dbReference type="ChEBI" id="CHEBI:190135"/>
    </cofactor>
</comment>
<proteinExistence type="inferred from homology"/>
<dbReference type="InterPro" id="IPR002346">
    <property type="entry name" value="Mopterin_DH_FAD-bd"/>
</dbReference>
<keyword evidence="8" id="KW-0274">FAD</keyword>
<dbReference type="SUPFAM" id="SSF56003">
    <property type="entry name" value="Molybdenum cofactor-binding domain"/>
    <property type="match status" value="1"/>
</dbReference>
<evidence type="ECO:0000256" key="1">
    <source>
        <dbReference type="ARBA" id="ARBA00001924"/>
    </source>
</evidence>
<dbReference type="Gene3D" id="3.90.1170.50">
    <property type="entry name" value="Aldehyde oxidase/xanthine dehydrogenase, a/b hammerhead"/>
    <property type="match status" value="1"/>
</dbReference>
<dbReference type="SUPFAM" id="SSF47741">
    <property type="entry name" value="CO dehydrogenase ISP C-domain like"/>
    <property type="match status" value="1"/>
</dbReference>
<dbReference type="InterPro" id="IPR036010">
    <property type="entry name" value="2Fe-2S_ferredoxin-like_sf"/>
</dbReference>
<dbReference type="InterPro" id="IPR036683">
    <property type="entry name" value="CO_DH_flav_C_dom_sf"/>
</dbReference>
<evidence type="ECO:0008006" key="18">
    <source>
        <dbReference type="Google" id="ProtNLM"/>
    </source>
</evidence>
<dbReference type="InterPro" id="IPR012675">
    <property type="entry name" value="Beta-grasp_dom_sf"/>
</dbReference>
<dbReference type="InterPro" id="IPR016167">
    <property type="entry name" value="FAD-bd_PCMH_sub1"/>
</dbReference>
<evidence type="ECO:0000256" key="13">
    <source>
        <dbReference type="ARBA" id="ARBA00034078"/>
    </source>
</evidence>
<dbReference type="SMART" id="SM01008">
    <property type="entry name" value="Ald_Xan_dh_C"/>
    <property type="match status" value="1"/>
</dbReference>
<keyword evidence="10" id="KW-0408">Iron</keyword>
<dbReference type="PROSITE" id="PS00197">
    <property type="entry name" value="2FE2S_FER_1"/>
    <property type="match status" value="1"/>
</dbReference>
<protein>
    <recommendedName>
        <fullName evidence="18">Xanthine dehydrogenase</fullName>
    </recommendedName>
</protein>
<dbReference type="Gene3D" id="3.30.390.50">
    <property type="entry name" value="CO dehydrogenase flavoprotein, C-terminal domain"/>
    <property type="match status" value="1"/>
</dbReference>
<dbReference type="Pfam" id="PF00941">
    <property type="entry name" value="FAD_binding_5"/>
    <property type="match status" value="1"/>
</dbReference>
<evidence type="ECO:0000256" key="4">
    <source>
        <dbReference type="ARBA" id="ARBA00022505"/>
    </source>
</evidence>
<dbReference type="InterPro" id="IPR000674">
    <property type="entry name" value="Ald_Oxase/Xan_DH_a/b"/>
</dbReference>
<comment type="cofactor">
    <cofactor evidence="2">
        <name>FAD</name>
        <dbReference type="ChEBI" id="CHEBI:57692"/>
    </cofactor>
</comment>
<dbReference type="PANTHER" id="PTHR45444:SF3">
    <property type="entry name" value="XANTHINE DEHYDROGENASE"/>
    <property type="match status" value="1"/>
</dbReference>
<dbReference type="InterPro" id="IPR006058">
    <property type="entry name" value="2Fe2S_fd_BS"/>
</dbReference>
<evidence type="ECO:0000256" key="10">
    <source>
        <dbReference type="ARBA" id="ARBA00023004"/>
    </source>
</evidence>
<evidence type="ECO:0000256" key="12">
    <source>
        <dbReference type="ARBA" id="ARBA00023027"/>
    </source>
</evidence>
<dbReference type="Gene3D" id="1.10.150.120">
    <property type="entry name" value="[2Fe-2S]-binding domain"/>
    <property type="match status" value="1"/>
</dbReference>
<dbReference type="PANTHER" id="PTHR45444">
    <property type="entry name" value="XANTHINE DEHYDROGENASE"/>
    <property type="match status" value="1"/>
</dbReference>
<dbReference type="PIRSF" id="PIRSF000127">
    <property type="entry name" value="Xanthine_DH"/>
    <property type="match status" value="1"/>
</dbReference>
<dbReference type="Proteomes" id="UP000266723">
    <property type="component" value="Unassembled WGS sequence"/>
</dbReference>
<dbReference type="Gene3D" id="3.10.20.30">
    <property type="match status" value="1"/>
</dbReference>
<comment type="similarity">
    <text evidence="3">Belongs to the xanthine dehydrogenase family.</text>
</comment>
<comment type="cofactor">
    <cofactor evidence="1">
        <name>Mo-molybdopterin</name>
        <dbReference type="ChEBI" id="CHEBI:71302"/>
    </cofactor>
</comment>
<evidence type="ECO:0000256" key="11">
    <source>
        <dbReference type="ARBA" id="ARBA00023014"/>
    </source>
</evidence>
<dbReference type="Pfam" id="PF20256">
    <property type="entry name" value="MoCoBD_2"/>
    <property type="match status" value="1"/>
</dbReference>
<dbReference type="InterPro" id="IPR016169">
    <property type="entry name" value="FAD-bd_PCMH_sub2"/>
</dbReference>
<comment type="caution">
    <text evidence="16">The sequence shown here is derived from an EMBL/GenBank/DDBJ whole genome shotgun (WGS) entry which is preliminary data.</text>
</comment>
<dbReference type="InterPro" id="IPR016208">
    <property type="entry name" value="Ald_Oxase/xanthine_DH-like"/>
</dbReference>
<dbReference type="Gene3D" id="3.30.43.10">
    <property type="entry name" value="Uridine Diphospho-n-acetylenolpyruvylglucosamine Reductase, domain 2"/>
    <property type="match status" value="1"/>
</dbReference>
<dbReference type="Pfam" id="PF01799">
    <property type="entry name" value="Fer2_2"/>
    <property type="match status" value="1"/>
</dbReference>
<keyword evidence="17" id="KW-1185">Reference proteome</keyword>
<dbReference type="EMBL" id="QGKV02001507">
    <property type="protein sequence ID" value="KAF3532265.1"/>
    <property type="molecule type" value="Genomic_DNA"/>
</dbReference>
<feature type="domain" description="FAD-binding PCMH-type" evidence="15">
    <location>
        <begin position="249"/>
        <end position="434"/>
    </location>
</feature>
<evidence type="ECO:0000256" key="5">
    <source>
        <dbReference type="ARBA" id="ARBA00022630"/>
    </source>
</evidence>
<accession>A0ABQ7BK32</accession>
<dbReference type="SUPFAM" id="SSF56176">
    <property type="entry name" value="FAD-binding/transporter-associated domain-like"/>
    <property type="match status" value="1"/>
</dbReference>
<dbReference type="SUPFAM" id="SSF54292">
    <property type="entry name" value="2Fe-2S ferredoxin-like"/>
    <property type="match status" value="1"/>
</dbReference>
<evidence type="ECO:0000259" key="14">
    <source>
        <dbReference type="PROSITE" id="PS51085"/>
    </source>
</evidence>
<sequence length="1299" mass="142347">MGSLKNDGELNEAILYVNGVRRVLPDGLAHVTLLEYLRDIGLTGTKLGCGEGGCGACTVMVSNYDIKSKTCVHYAVNACLAPLYSVEGMHVITIEGLGHRKLGLHPLQETLASAHGSQCGFCTPGFIMSMYALLRSSKNSPSEEEIEECLAGNLCRCTGYRPIVDAFRVFAKSDDALYSGVSSLSLEDGSTICPSTGKPCSCGSKAANFNEDRIQSISYSDIDGAKYTEKELIFPPELLLRKLSPLKLRGNGGLTWFRPVSIQNLLELKANYPDAKLLVGNTEVGIEMRLKRLQYQVLISVSQVPELNALNVDDNGVEIGSALKLSELLRLFRRVVKERPEHETSACKAFIEQLKWFAGTQIRNVACIGGNICTASPISDLNPLWMASRAEFRIVNCSGEVRSVLAKDFFLGYRKVDMGSNEILLSVFLPWTRPLEYVKEFKQAHRRDDDIAIVNGGMRVFLEEKGQDLFVSDASIAYGGVAPLSLRARKTEEFLIGKKWNKGLLQDALEVIQSDVLIKEDAPGGMVEFRKSLTLSFFFKFFLWVSHDVHTVHPAIETFPPSHVSALQPVPRLSRSGKQDYETVKQGTSVGSPEVHLSARMQVTGEAEYTDDTPVPPNTLHAALVLSKVPHARILSIDDSAAKSSLGFVGLFLAKDIPGDNMIGPIVADEELFATDVVTCVGQVIGVVVADTHENAKTAAGKVEVMYEELPAILSIKEAVNAKSFHPNTEKRLRKGDVELCFQSGECDRIIEGEVQIGGQEHFYLEPHGSLVWTLDGGNEVHMISSTQAPQKHQKYVSHVLGLPMCKVVCQTKRIGGGFGGKILALDLEIYNNGGNSLDLSLAILERAMFHSDNVYEIPHVRIVGNVCFTNFPSNTAFRGFGGPQGMLITENWIQRIAAELDKTPEEIKEMNFQEEGSITHYSQSLQHCTLQQLWKELKESSNFLKARREADEFNSQNRWKKRGVAIVPTKFGISFTTKFMNQAGALVHLYTDGTVLVTHGGVEMGQGLHTKVAQVAASAFNIPLSSVFVSETSTDKVPNASPTAASASSDMYGAAVLDACEQIIARMEPVASKHNFNTFAELVSACYFQRIDLSAHGFHIVPEIGFDWISGKGNAFRYYTYGAAFAEVEIDTLTGDFHTRAADIMLDLGYSLNPAIDVGQIEGAFVQGLGWVALEELKWGDAAHKWIKPGTLLTCGPGNYKIPSINDVPFNLNVSLLKGNPNKKAIHSSKAVGEPPFFLASSVFFAIKEAIKAARTEVGLTKWFPLETPATPERIRMACFDEFSSLFVSSDFSPKLSV</sequence>
<evidence type="ECO:0000256" key="6">
    <source>
        <dbReference type="ARBA" id="ARBA00022714"/>
    </source>
</evidence>
<name>A0ABQ7BK32_BRACR</name>
<evidence type="ECO:0000256" key="8">
    <source>
        <dbReference type="ARBA" id="ARBA00022827"/>
    </source>
</evidence>
<feature type="domain" description="2Fe-2S ferredoxin-type" evidence="14">
    <location>
        <begin position="11"/>
        <end position="97"/>
    </location>
</feature>
<keyword evidence="12" id="KW-0520">NAD</keyword>
<keyword evidence="4" id="KW-0500">Molybdenum</keyword>
<keyword evidence="7" id="KW-0479">Metal-binding</keyword>
<dbReference type="InterPro" id="IPR001041">
    <property type="entry name" value="2Fe-2S_ferredoxin-type"/>
</dbReference>
<dbReference type="InterPro" id="IPR002888">
    <property type="entry name" value="2Fe-2S-bd"/>
</dbReference>
<dbReference type="InterPro" id="IPR046867">
    <property type="entry name" value="AldOxase/xan_DH_MoCoBD2"/>
</dbReference>
<evidence type="ECO:0000313" key="16">
    <source>
        <dbReference type="EMBL" id="KAF3532265.1"/>
    </source>
</evidence>
<dbReference type="Pfam" id="PF03450">
    <property type="entry name" value="CO_deh_flav_C"/>
    <property type="match status" value="1"/>
</dbReference>